<reference evidence="3" key="2">
    <citation type="submission" date="2022-01" db="EMBL/GenBank/DDBJ databases">
        <authorList>
            <person name="Yamashiro T."/>
            <person name="Shiraishi A."/>
            <person name="Satake H."/>
            <person name="Nakayama K."/>
        </authorList>
    </citation>
    <scope>NUCLEOTIDE SEQUENCE</scope>
</reference>
<dbReference type="EMBL" id="BQNB010016444">
    <property type="protein sequence ID" value="GJT51875.1"/>
    <property type="molecule type" value="Genomic_DNA"/>
</dbReference>
<proteinExistence type="predicted"/>
<protein>
    <recommendedName>
        <fullName evidence="5">DUF641 domain-containing protein</fullName>
    </recommendedName>
</protein>
<keyword evidence="4" id="KW-1185">Reference proteome</keyword>
<gene>
    <name evidence="3" type="ORF">Tco_0978032</name>
</gene>
<evidence type="ECO:0000313" key="4">
    <source>
        <dbReference type="Proteomes" id="UP001151760"/>
    </source>
</evidence>
<evidence type="ECO:0000256" key="2">
    <source>
        <dbReference type="SAM" id="MobiDB-lite"/>
    </source>
</evidence>
<organism evidence="3 4">
    <name type="scientific">Tanacetum coccineum</name>
    <dbReference type="NCBI Taxonomy" id="301880"/>
    <lineage>
        <taxon>Eukaryota</taxon>
        <taxon>Viridiplantae</taxon>
        <taxon>Streptophyta</taxon>
        <taxon>Embryophyta</taxon>
        <taxon>Tracheophyta</taxon>
        <taxon>Spermatophyta</taxon>
        <taxon>Magnoliopsida</taxon>
        <taxon>eudicotyledons</taxon>
        <taxon>Gunneridae</taxon>
        <taxon>Pentapetalae</taxon>
        <taxon>asterids</taxon>
        <taxon>campanulids</taxon>
        <taxon>Asterales</taxon>
        <taxon>Asteraceae</taxon>
        <taxon>Asteroideae</taxon>
        <taxon>Anthemideae</taxon>
        <taxon>Anthemidinae</taxon>
        <taxon>Tanacetum</taxon>
    </lineage>
</organism>
<reference evidence="3" key="1">
    <citation type="journal article" date="2022" name="Int. J. Mol. Sci.">
        <title>Draft Genome of Tanacetum Coccineum: Genomic Comparison of Closely Related Tanacetum-Family Plants.</title>
        <authorList>
            <person name="Yamashiro T."/>
            <person name="Shiraishi A."/>
            <person name="Nakayama K."/>
            <person name="Satake H."/>
        </authorList>
    </citation>
    <scope>NUCLEOTIDE SEQUENCE</scope>
</reference>
<name>A0ABQ5ELV9_9ASTR</name>
<feature type="region of interest" description="Disordered" evidence="2">
    <location>
        <begin position="1"/>
        <end position="22"/>
    </location>
</feature>
<feature type="coiled-coil region" evidence="1">
    <location>
        <begin position="427"/>
        <end position="482"/>
    </location>
</feature>
<comment type="caution">
    <text evidence="3">The sequence shown here is derived from an EMBL/GenBank/DDBJ whole genome shotgun (WGS) entry which is preliminary data.</text>
</comment>
<evidence type="ECO:0000313" key="3">
    <source>
        <dbReference type="EMBL" id="GJT51875.1"/>
    </source>
</evidence>
<feature type="coiled-coil region" evidence="1">
    <location>
        <begin position="95"/>
        <end position="189"/>
    </location>
</feature>
<evidence type="ECO:0008006" key="5">
    <source>
        <dbReference type="Google" id="ProtNLM"/>
    </source>
</evidence>
<sequence length="502" mass="57463">MSNLQQASTSGTQTDKAPIYDSDGSAEQYTELLEPITEPHQVQQNVSNVISEVSSVKQGGGIVDQHPATVEETCAYFESLYNNLAIEVEKFNSVNRKIKETNADLTTELARYKNQEKYFEINQENSAKQITTLNEEIANLNNQLSKEKSTVSFLQEERKKLKNDFKTREDELLDKQIQLENKIKDLDNILVKTGQSIQTMHMLLPKPDSFYHTKQKMALGYKILFYLKQAQQKQQILYNGKVLLEKHDPPVVCDSEETLQLAQESRLKMKQLNKEIKPENYTKINHLSGVFVSQTAKSREELYFSNTSKTANVSKPISIPNEEFSDDTTPSVARKFLNEDGNFPLFVNQVNARVQNFKIQFLKKAAKFVRDFKSLAKEVDESLAKHNALELEIKRLLRAVVSQDIMSIVQNNSLVDTSNLQTELEPYNDMQQKIERLQAQLGDQKGKSKDTPYVPNTLDPLSQKLENENVELEFQILNYAKENAHLKTTYKNLFDSISVTQT</sequence>
<accession>A0ABQ5ELV9</accession>
<feature type="compositionally biased region" description="Polar residues" evidence="2">
    <location>
        <begin position="1"/>
        <end position="15"/>
    </location>
</feature>
<keyword evidence="1" id="KW-0175">Coiled coil</keyword>
<dbReference type="Gene3D" id="1.10.287.1490">
    <property type="match status" value="1"/>
</dbReference>
<dbReference type="Proteomes" id="UP001151760">
    <property type="component" value="Unassembled WGS sequence"/>
</dbReference>
<evidence type="ECO:0000256" key="1">
    <source>
        <dbReference type="SAM" id="Coils"/>
    </source>
</evidence>